<protein>
    <submittedName>
        <fullName evidence="1">Four helix bundle protein</fullName>
    </submittedName>
</protein>
<organism evidence="1 2">
    <name type="scientific">Candidatus Magasanikbacteria bacterium CG_4_10_14_0_8_um_filter_32_14</name>
    <dbReference type="NCBI Taxonomy" id="1974640"/>
    <lineage>
        <taxon>Bacteria</taxon>
        <taxon>Candidatus Magasanikiibacteriota</taxon>
    </lineage>
</organism>
<reference evidence="2" key="1">
    <citation type="submission" date="2017-09" db="EMBL/GenBank/DDBJ databases">
        <title>Depth-based differentiation of microbial function through sediment-hosted aquifers and enrichment of novel symbionts in the deep terrestrial subsurface.</title>
        <authorList>
            <person name="Probst A.J."/>
            <person name="Ladd B."/>
            <person name="Jarett J.K."/>
            <person name="Geller-Mcgrath D.E."/>
            <person name="Sieber C.M.K."/>
            <person name="Emerson J.B."/>
            <person name="Anantharaman K."/>
            <person name="Thomas B.C."/>
            <person name="Malmstrom R."/>
            <person name="Stieglmeier M."/>
            <person name="Klingl A."/>
            <person name="Woyke T."/>
            <person name="Ryan C.M."/>
            <person name="Banfield J.F."/>
        </authorList>
    </citation>
    <scope>NUCLEOTIDE SEQUENCE [LARGE SCALE GENOMIC DNA]</scope>
</reference>
<dbReference type="Proteomes" id="UP000229449">
    <property type="component" value="Unassembled WGS sequence"/>
</dbReference>
<dbReference type="EMBL" id="PFMA01000032">
    <property type="protein sequence ID" value="PIY93505.1"/>
    <property type="molecule type" value="Genomic_DNA"/>
</dbReference>
<evidence type="ECO:0000313" key="2">
    <source>
        <dbReference type="Proteomes" id="UP000229449"/>
    </source>
</evidence>
<dbReference type="PANTHER" id="PTHR38471:SF2">
    <property type="entry name" value="FOUR HELIX BUNDLE PROTEIN"/>
    <property type="match status" value="1"/>
</dbReference>
<accession>A0A2M7R9R8</accession>
<dbReference type="NCBIfam" id="TIGR02436">
    <property type="entry name" value="four helix bundle protein"/>
    <property type="match status" value="1"/>
</dbReference>
<dbReference type="InterPro" id="IPR036583">
    <property type="entry name" value="23S_rRNA_IVS_sf"/>
</dbReference>
<dbReference type="SUPFAM" id="SSF158446">
    <property type="entry name" value="IVS-encoded protein-like"/>
    <property type="match status" value="1"/>
</dbReference>
<dbReference type="Gene3D" id="1.20.1440.60">
    <property type="entry name" value="23S rRNA-intervening sequence"/>
    <property type="match status" value="1"/>
</dbReference>
<proteinExistence type="predicted"/>
<gene>
    <name evidence="1" type="ORF">COY69_01275</name>
</gene>
<name>A0A2M7R9R8_9BACT</name>
<dbReference type="PANTHER" id="PTHR38471">
    <property type="entry name" value="FOUR HELIX BUNDLE PROTEIN"/>
    <property type="match status" value="1"/>
</dbReference>
<dbReference type="AlphaFoldDB" id="A0A2M7R9R8"/>
<dbReference type="InterPro" id="IPR012657">
    <property type="entry name" value="23S_rRNA-intervening_sequence"/>
</dbReference>
<dbReference type="Pfam" id="PF05635">
    <property type="entry name" value="23S_rRNA_IVP"/>
    <property type="match status" value="1"/>
</dbReference>
<evidence type="ECO:0000313" key="1">
    <source>
        <dbReference type="EMBL" id="PIY93505.1"/>
    </source>
</evidence>
<sequence>MSNLKTFKDILAWQKSHELVLYVYKISNLYPSNETYGLTSQTRRAASSVPANVVEGYKRQNLKDSIKFYNHAEASLEELKYHLLLAKDLQYISKDRYNFINEKTEEVSKIYLVGQKAKEIF</sequence>
<comment type="caution">
    <text evidence="1">The sequence shown here is derived from an EMBL/GenBank/DDBJ whole genome shotgun (WGS) entry which is preliminary data.</text>
</comment>
<dbReference type="CDD" id="cd16377">
    <property type="entry name" value="23S_rRNA_IVP_like"/>
    <property type="match status" value="1"/>
</dbReference>